<comment type="similarity">
    <text evidence="1 4">Belongs to the D-isomer specific 2-hydroxyacid dehydrogenase family.</text>
</comment>
<evidence type="ECO:0000259" key="6">
    <source>
        <dbReference type="Pfam" id="PF02826"/>
    </source>
</evidence>
<dbReference type="Pfam" id="PF00389">
    <property type="entry name" value="2-Hacid_dh"/>
    <property type="match status" value="1"/>
</dbReference>
<dbReference type="SUPFAM" id="SSF52283">
    <property type="entry name" value="Formate/glycerate dehydrogenase catalytic domain-like"/>
    <property type="match status" value="1"/>
</dbReference>
<evidence type="ECO:0000313" key="8">
    <source>
        <dbReference type="Proteomes" id="UP000754644"/>
    </source>
</evidence>
<reference evidence="7" key="1">
    <citation type="submission" date="2020-05" db="EMBL/GenBank/DDBJ databases">
        <title>Sulfur intermediates as new biogeochemical hubs in an aquatic model microbial ecosystem.</title>
        <authorList>
            <person name="Vigneron A."/>
        </authorList>
    </citation>
    <scope>NUCLEOTIDE SEQUENCE</scope>
    <source>
        <strain evidence="7">Bin.250</strain>
    </source>
</reference>
<dbReference type="Proteomes" id="UP000754644">
    <property type="component" value="Unassembled WGS sequence"/>
</dbReference>
<dbReference type="AlphaFoldDB" id="A0A972VVL7"/>
<proteinExistence type="inferred from homology"/>
<name>A0A972VVL7_9GAMM</name>
<dbReference type="InterPro" id="IPR036291">
    <property type="entry name" value="NAD(P)-bd_dom_sf"/>
</dbReference>
<dbReference type="GO" id="GO:0051287">
    <property type="term" value="F:NAD binding"/>
    <property type="evidence" value="ECO:0007669"/>
    <property type="project" value="InterPro"/>
</dbReference>
<dbReference type="EMBL" id="JABMOJ010000257">
    <property type="protein sequence ID" value="NQV65075.1"/>
    <property type="molecule type" value="Genomic_DNA"/>
</dbReference>
<dbReference type="SUPFAM" id="SSF51735">
    <property type="entry name" value="NAD(P)-binding Rossmann-fold domains"/>
    <property type="match status" value="1"/>
</dbReference>
<dbReference type="PROSITE" id="PS00671">
    <property type="entry name" value="D_2_HYDROXYACID_DH_3"/>
    <property type="match status" value="1"/>
</dbReference>
<sequence length="323" mass="34782">MQGVILDAASLGHDLDLSPLLNSAPSWQVYNDTPAALVDERIRGMDIVLTNKVKLSATAIQGAAKLKFIGVMATGTNNIDLNAAQRQNIVVSNAVGYATPSVVQHTLTLILALATRLNLYHRDVQAGKWQQSRTFCLLDHPIMELSGKTLGIVGCGELGSQVAQVAKSFGMLIKVAQRPGLKHSDAERGYPRLPLEQLLPQVDVLSLHCPLVAETEHLINQETLQLMKPSAFLINTARGGLVDSSALLAALHSGQLAGAAIDVLTTEPPEKDEPLLSVSQANLIVTPHTAWAAVESRKRLLIQVCENLEGFLCQTPRRQVLPT</sequence>
<feature type="domain" description="D-isomer specific 2-hydroxyacid dehydrogenase NAD-binding" evidence="6">
    <location>
        <begin position="107"/>
        <end position="290"/>
    </location>
</feature>
<evidence type="ECO:0000259" key="5">
    <source>
        <dbReference type="Pfam" id="PF00389"/>
    </source>
</evidence>
<dbReference type="InterPro" id="IPR006140">
    <property type="entry name" value="D-isomer_DH_NAD-bd"/>
</dbReference>
<feature type="domain" description="D-isomer specific 2-hydroxyacid dehydrogenase catalytic" evidence="5">
    <location>
        <begin position="26"/>
        <end position="315"/>
    </location>
</feature>
<evidence type="ECO:0000256" key="3">
    <source>
        <dbReference type="ARBA" id="ARBA00023027"/>
    </source>
</evidence>
<keyword evidence="3" id="KW-0520">NAD</keyword>
<gene>
    <name evidence="7" type="ORF">HQ497_06910</name>
</gene>
<dbReference type="InterPro" id="IPR006139">
    <property type="entry name" value="D-isomer_2_OHA_DH_cat_dom"/>
</dbReference>
<evidence type="ECO:0000256" key="1">
    <source>
        <dbReference type="ARBA" id="ARBA00005854"/>
    </source>
</evidence>
<evidence type="ECO:0000313" key="7">
    <source>
        <dbReference type="EMBL" id="NQV65075.1"/>
    </source>
</evidence>
<dbReference type="InterPro" id="IPR050418">
    <property type="entry name" value="D-iso_2-hydroxyacid_DH_PdxB"/>
</dbReference>
<dbReference type="PANTHER" id="PTHR43761">
    <property type="entry name" value="D-ISOMER SPECIFIC 2-HYDROXYACID DEHYDROGENASE FAMILY PROTEIN (AFU_ORTHOLOGUE AFUA_1G13630)"/>
    <property type="match status" value="1"/>
</dbReference>
<accession>A0A972VVL7</accession>
<keyword evidence="2 4" id="KW-0560">Oxidoreductase</keyword>
<dbReference type="FunFam" id="3.40.50.720:FF:000203">
    <property type="entry name" value="D-3-phosphoglycerate dehydrogenase (SerA)"/>
    <property type="match status" value="1"/>
</dbReference>
<comment type="caution">
    <text evidence="7">The sequence shown here is derived from an EMBL/GenBank/DDBJ whole genome shotgun (WGS) entry which is preliminary data.</text>
</comment>
<evidence type="ECO:0000256" key="4">
    <source>
        <dbReference type="RuleBase" id="RU003719"/>
    </source>
</evidence>
<dbReference type="Gene3D" id="3.40.50.720">
    <property type="entry name" value="NAD(P)-binding Rossmann-like Domain"/>
    <property type="match status" value="2"/>
</dbReference>
<dbReference type="CDD" id="cd12162">
    <property type="entry name" value="2-Hacid_dh_4"/>
    <property type="match status" value="1"/>
</dbReference>
<evidence type="ECO:0000256" key="2">
    <source>
        <dbReference type="ARBA" id="ARBA00023002"/>
    </source>
</evidence>
<dbReference type="PANTHER" id="PTHR43761:SF1">
    <property type="entry name" value="D-ISOMER SPECIFIC 2-HYDROXYACID DEHYDROGENASE CATALYTIC DOMAIN-CONTAINING PROTEIN-RELATED"/>
    <property type="match status" value="1"/>
</dbReference>
<dbReference type="GO" id="GO:0016616">
    <property type="term" value="F:oxidoreductase activity, acting on the CH-OH group of donors, NAD or NADP as acceptor"/>
    <property type="evidence" value="ECO:0007669"/>
    <property type="project" value="InterPro"/>
</dbReference>
<dbReference type="InterPro" id="IPR029753">
    <property type="entry name" value="D-isomer_DH_CS"/>
</dbReference>
<dbReference type="Pfam" id="PF02826">
    <property type="entry name" value="2-Hacid_dh_C"/>
    <property type="match status" value="1"/>
</dbReference>
<organism evidence="7 8">
    <name type="scientific">SAR86 cluster bacterium</name>
    <dbReference type="NCBI Taxonomy" id="2030880"/>
    <lineage>
        <taxon>Bacteria</taxon>
        <taxon>Pseudomonadati</taxon>
        <taxon>Pseudomonadota</taxon>
        <taxon>Gammaproteobacteria</taxon>
        <taxon>SAR86 cluster</taxon>
    </lineage>
</organism>
<protein>
    <submittedName>
        <fullName evidence="7">D-2-hydroxyacid dehydrogenase</fullName>
    </submittedName>
</protein>